<reference evidence="8" key="1">
    <citation type="submission" date="2022-03" db="EMBL/GenBank/DDBJ databases">
        <title>Draft genome sequence of Aduncisulcus paluster, a free-living microaerophilic Fornicata.</title>
        <authorList>
            <person name="Yuyama I."/>
            <person name="Kume K."/>
            <person name="Tamura T."/>
            <person name="Inagaki Y."/>
            <person name="Hashimoto T."/>
        </authorList>
    </citation>
    <scope>NUCLEOTIDE SEQUENCE</scope>
    <source>
        <strain evidence="8">NY0171</strain>
    </source>
</reference>
<feature type="transmembrane region" description="Helical" evidence="7">
    <location>
        <begin position="303"/>
        <end position="322"/>
    </location>
</feature>
<keyword evidence="5 7" id="KW-1133">Transmembrane helix</keyword>
<evidence type="ECO:0000313" key="9">
    <source>
        <dbReference type="Proteomes" id="UP001057375"/>
    </source>
</evidence>
<keyword evidence="4 7" id="KW-0812">Transmembrane</keyword>
<dbReference type="PANTHER" id="PTHR13146:SF0">
    <property type="entry name" value="SOLUTE CARRIER FAMILY 35 MEMBER F6"/>
    <property type="match status" value="1"/>
</dbReference>
<evidence type="ECO:0000256" key="7">
    <source>
        <dbReference type="SAM" id="Phobius"/>
    </source>
</evidence>
<dbReference type="Pfam" id="PF06027">
    <property type="entry name" value="SLC35F"/>
    <property type="match status" value="1"/>
</dbReference>
<dbReference type="EMBL" id="BQXS01012537">
    <property type="protein sequence ID" value="GKT24669.1"/>
    <property type="molecule type" value="Genomic_DNA"/>
</dbReference>
<dbReference type="SUPFAM" id="SSF103481">
    <property type="entry name" value="Multidrug resistance efflux transporter EmrE"/>
    <property type="match status" value="1"/>
</dbReference>
<evidence type="ECO:0000313" key="8">
    <source>
        <dbReference type="EMBL" id="GKT24669.1"/>
    </source>
</evidence>
<gene>
    <name evidence="8" type="ORF">ADUPG1_012807</name>
</gene>
<sequence>MGEISILLPLACCLITFGTLNTVFTNLSNETYVPYEDGSPAIQYHHPAFQTFSMFIGESVCFAVYGIQQLVIKLREKKHGVDVFEGAKELAETKFSQLEINEAEEDIITTSPAQIVKQPLPWSKCYLFIIPTLCDCTGTTLMHLGLILTTPSVYQMLRSLSVVFTAFAARIFLKQKLYHFKLLGIGLIVVGTLLVGIQSVLVGSTGDDAPNPLLGDILICLAQCFVAGHMLTEEYFLKGYEVPGLKAVGLEGVFGMAMTGILLAILQNTSHLHTVTVEGGTEIEIVGPIEDTRAAFYQIAHSVPLLLFVIGSVCSIAAFNFCGMSITKHSTASVRVTIDACRTFAVWLVSLFAGWDDFYIMTLLGFFILVSGTITYNKVVKCSCLQTSYDLETEDESDAKIAAARKAALQQSNVDDQGMLGVGQPTGDALLYPSPGGDVDDLEGDIGDDTMLEEVFPDTMMDADFDTKSIV</sequence>
<keyword evidence="3" id="KW-0813">Transport</keyword>
<feature type="transmembrane region" description="Helical" evidence="7">
    <location>
        <begin position="180"/>
        <end position="201"/>
    </location>
</feature>
<dbReference type="InterPro" id="IPR009262">
    <property type="entry name" value="SLC35_F1/F2/F6"/>
</dbReference>
<name>A0ABQ5K2S8_9EUKA</name>
<evidence type="ECO:0000256" key="1">
    <source>
        <dbReference type="ARBA" id="ARBA00004141"/>
    </source>
</evidence>
<dbReference type="Proteomes" id="UP001057375">
    <property type="component" value="Unassembled WGS sequence"/>
</dbReference>
<keyword evidence="9" id="KW-1185">Reference proteome</keyword>
<accession>A0ABQ5K2S8</accession>
<evidence type="ECO:0000256" key="4">
    <source>
        <dbReference type="ARBA" id="ARBA00022692"/>
    </source>
</evidence>
<feature type="transmembrane region" description="Helical" evidence="7">
    <location>
        <begin position="244"/>
        <end position="266"/>
    </location>
</feature>
<comment type="similarity">
    <text evidence="2">Belongs to the SLC35F solute transporter family.</text>
</comment>
<evidence type="ECO:0000256" key="5">
    <source>
        <dbReference type="ARBA" id="ARBA00022989"/>
    </source>
</evidence>
<keyword evidence="6 7" id="KW-0472">Membrane</keyword>
<organism evidence="8 9">
    <name type="scientific">Aduncisulcus paluster</name>
    <dbReference type="NCBI Taxonomy" id="2918883"/>
    <lineage>
        <taxon>Eukaryota</taxon>
        <taxon>Metamonada</taxon>
        <taxon>Carpediemonas-like organisms</taxon>
        <taxon>Aduncisulcus</taxon>
    </lineage>
</organism>
<dbReference type="InterPro" id="IPR037185">
    <property type="entry name" value="EmrE-like"/>
</dbReference>
<feature type="transmembrane region" description="Helical" evidence="7">
    <location>
        <begin position="7"/>
        <end position="27"/>
    </location>
</feature>
<feature type="transmembrane region" description="Helical" evidence="7">
    <location>
        <begin position="47"/>
        <end position="67"/>
    </location>
</feature>
<comment type="subcellular location">
    <subcellularLocation>
        <location evidence="1">Membrane</location>
        <topology evidence="1">Multi-pass membrane protein</topology>
    </subcellularLocation>
</comment>
<feature type="transmembrane region" description="Helical" evidence="7">
    <location>
        <begin position="125"/>
        <end position="147"/>
    </location>
</feature>
<feature type="transmembrane region" description="Helical" evidence="7">
    <location>
        <begin position="358"/>
        <end position="376"/>
    </location>
</feature>
<evidence type="ECO:0000256" key="2">
    <source>
        <dbReference type="ARBA" id="ARBA00007863"/>
    </source>
</evidence>
<protein>
    <submittedName>
        <fullName evidence="8">Solute carrier family 35 member SLC35F1/F2/F6 like protein</fullName>
    </submittedName>
</protein>
<dbReference type="Gene3D" id="1.10.3730.20">
    <property type="match status" value="1"/>
</dbReference>
<dbReference type="PANTHER" id="PTHR13146">
    <property type="match status" value="1"/>
</dbReference>
<evidence type="ECO:0000256" key="3">
    <source>
        <dbReference type="ARBA" id="ARBA00022448"/>
    </source>
</evidence>
<feature type="transmembrane region" description="Helical" evidence="7">
    <location>
        <begin position="153"/>
        <end position="173"/>
    </location>
</feature>
<evidence type="ECO:0000256" key="6">
    <source>
        <dbReference type="ARBA" id="ARBA00023136"/>
    </source>
</evidence>
<comment type="caution">
    <text evidence="8">The sequence shown here is derived from an EMBL/GenBank/DDBJ whole genome shotgun (WGS) entry which is preliminary data.</text>
</comment>
<proteinExistence type="inferred from homology"/>